<evidence type="ECO:0000259" key="7">
    <source>
        <dbReference type="Pfam" id="PF10035"/>
    </source>
</evidence>
<feature type="transmembrane region" description="Helical" evidence="6">
    <location>
        <begin position="242"/>
        <end position="259"/>
    </location>
</feature>
<name>A0ABY5TWG3_9BACT</name>
<evidence type="ECO:0000256" key="4">
    <source>
        <dbReference type="ARBA" id="ARBA00022989"/>
    </source>
</evidence>
<evidence type="ECO:0000256" key="5">
    <source>
        <dbReference type="ARBA" id="ARBA00023136"/>
    </source>
</evidence>
<dbReference type="InterPro" id="IPR015867">
    <property type="entry name" value="N-reg_PII/ATP_PRibTrfase_C"/>
</dbReference>
<dbReference type="PANTHER" id="PTHR33545">
    <property type="entry name" value="UPF0750 MEMBRANE PROTEIN YITT-RELATED"/>
    <property type="match status" value="1"/>
</dbReference>
<feature type="transmembrane region" description="Helical" evidence="6">
    <location>
        <begin position="99"/>
        <end position="121"/>
    </location>
</feature>
<feature type="transmembrane region" description="Helical" evidence="6">
    <location>
        <begin position="210"/>
        <end position="230"/>
    </location>
</feature>
<reference evidence="8" key="1">
    <citation type="submission" date="2022-08" db="EMBL/GenBank/DDBJ databases">
        <title>Complete genome sequence of Mycoplasma molare type strain H 542.</title>
        <authorList>
            <person name="Spergser J."/>
        </authorList>
    </citation>
    <scope>NUCLEOTIDE SEQUENCE</scope>
    <source>
        <strain evidence="8">H 542</strain>
    </source>
</reference>
<dbReference type="EMBL" id="CP103423">
    <property type="protein sequence ID" value="UWD33926.1"/>
    <property type="molecule type" value="Genomic_DNA"/>
</dbReference>
<evidence type="ECO:0000256" key="1">
    <source>
        <dbReference type="ARBA" id="ARBA00004651"/>
    </source>
</evidence>
<gene>
    <name evidence="8" type="ORF">NX772_02330</name>
</gene>
<dbReference type="Gene3D" id="3.30.70.120">
    <property type="match status" value="1"/>
</dbReference>
<keyword evidence="9" id="KW-1185">Reference proteome</keyword>
<dbReference type="Pfam" id="PF10035">
    <property type="entry name" value="DUF2179"/>
    <property type="match status" value="1"/>
</dbReference>
<feature type="transmembrane region" description="Helical" evidence="6">
    <location>
        <begin position="40"/>
        <end position="61"/>
    </location>
</feature>
<evidence type="ECO:0000313" key="9">
    <source>
        <dbReference type="Proteomes" id="UP001058364"/>
    </source>
</evidence>
<dbReference type="InterPro" id="IPR051461">
    <property type="entry name" value="UPF0750_membrane"/>
</dbReference>
<sequence length="406" mass="46231">MDKKQLSSKECLFKKNTVYNRTKMSNFGLKMNIFYKNMSMWKIILIVIFTAIFFGIISVFFVKNVGIYNFGLAAFGQSLSKLISVLLKEEQVTKTTRNIIEQFIFWIFYIFLSIPIFIFGYKKVGKTFVNLTILFLLVSSFTSFLLGLIPGINNIFIIGNFLNISIYQSLPEYKKELSSIIPLLWSDGGNIIALFVFSIVYGYILAWIFALIQIIGGTAGVTGIIGEWYANEKRKSFGTISGYINIVIVFISVLIGSWLPGSLLLSEVKNSSIFEAKEISKHAWTFELYLSPNFIATILVNVIYVITLNKLYPKFKLVRIEVYSIFNSEEIAKALVFDKKIVTGITMFHGHGGYSSKKINIVTTITLFRQVNRIIRDVRKIDSEAFISISDVVALDGYIYIPKKKF</sequence>
<dbReference type="PANTHER" id="PTHR33545:SF5">
    <property type="entry name" value="UPF0750 MEMBRANE PROTEIN YITT"/>
    <property type="match status" value="1"/>
</dbReference>
<dbReference type="Proteomes" id="UP001058364">
    <property type="component" value="Chromosome"/>
</dbReference>
<feature type="transmembrane region" description="Helical" evidence="6">
    <location>
        <begin position="294"/>
        <end position="312"/>
    </location>
</feature>
<dbReference type="CDD" id="cd16380">
    <property type="entry name" value="YitT_C"/>
    <property type="match status" value="1"/>
</dbReference>
<evidence type="ECO:0000256" key="2">
    <source>
        <dbReference type="ARBA" id="ARBA00022475"/>
    </source>
</evidence>
<organism evidence="8 9">
    <name type="scientific">Mesomycoplasma molare</name>
    <dbReference type="NCBI Taxonomy" id="171288"/>
    <lineage>
        <taxon>Bacteria</taxon>
        <taxon>Bacillati</taxon>
        <taxon>Mycoplasmatota</taxon>
        <taxon>Mycoplasmoidales</taxon>
        <taxon>Metamycoplasmataceae</taxon>
        <taxon>Mesomycoplasma</taxon>
    </lineage>
</organism>
<comment type="subcellular location">
    <subcellularLocation>
        <location evidence="1">Cell membrane</location>
        <topology evidence="1">Multi-pass membrane protein</topology>
    </subcellularLocation>
</comment>
<evidence type="ECO:0000256" key="6">
    <source>
        <dbReference type="SAM" id="Phobius"/>
    </source>
</evidence>
<feature type="transmembrane region" description="Helical" evidence="6">
    <location>
        <begin position="67"/>
        <end position="87"/>
    </location>
</feature>
<feature type="domain" description="DUF2179" evidence="7">
    <location>
        <begin position="344"/>
        <end position="394"/>
    </location>
</feature>
<keyword evidence="3 6" id="KW-0812">Transmembrane</keyword>
<proteinExistence type="predicted"/>
<evidence type="ECO:0000256" key="3">
    <source>
        <dbReference type="ARBA" id="ARBA00022692"/>
    </source>
</evidence>
<evidence type="ECO:0000313" key="8">
    <source>
        <dbReference type="EMBL" id="UWD33926.1"/>
    </source>
</evidence>
<accession>A0ABY5TWG3</accession>
<feature type="transmembrane region" description="Helical" evidence="6">
    <location>
        <begin position="183"/>
        <end position="204"/>
    </location>
</feature>
<dbReference type="RefSeq" id="WP_051542203.1">
    <property type="nucleotide sequence ID" value="NZ_CP103423.1"/>
</dbReference>
<feature type="transmembrane region" description="Helical" evidence="6">
    <location>
        <begin position="133"/>
        <end position="162"/>
    </location>
</feature>
<keyword evidence="2" id="KW-1003">Cell membrane</keyword>
<keyword evidence="4 6" id="KW-1133">Transmembrane helix</keyword>
<dbReference type="InterPro" id="IPR019264">
    <property type="entry name" value="DUF2179"/>
</dbReference>
<protein>
    <submittedName>
        <fullName evidence="8">DUF2179 domain-containing protein</fullName>
    </submittedName>
</protein>
<keyword evidence="5 6" id="KW-0472">Membrane</keyword>